<name>A0ABD1Y9N1_9MARC</name>
<proteinExistence type="predicted"/>
<protein>
    <submittedName>
        <fullName evidence="2">Uncharacterized protein</fullName>
    </submittedName>
</protein>
<evidence type="ECO:0000313" key="3">
    <source>
        <dbReference type="Proteomes" id="UP001605036"/>
    </source>
</evidence>
<reference evidence="2 3" key="1">
    <citation type="submission" date="2024-09" db="EMBL/GenBank/DDBJ databases">
        <title>Chromosome-scale assembly of Riccia fluitans.</title>
        <authorList>
            <person name="Paukszto L."/>
            <person name="Sawicki J."/>
            <person name="Karawczyk K."/>
            <person name="Piernik-Szablinska J."/>
            <person name="Szczecinska M."/>
            <person name="Mazdziarz M."/>
        </authorList>
    </citation>
    <scope>NUCLEOTIDE SEQUENCE [LARGE SCALE GENOMIC DNA]</scope>
    <source>
        <strain evidence="2">Rf_01</strain>
        <tissue evidence="2">Aerial parts of the thallus</tissue>
    </source>
</reference>
<organism evidence="2 3">
    <name type="scientific">Riccia fluitans</name>
    <dbReference type="NCBI Taxonomy" id="41844"/>
    <lineage>
        <taxon>Eukaryota</taxon>
        <taxon>Viridiplantae</taxon>
        <taxon>Streptophyta</taxon>
        <taxon>Embryophyta</taxon>
        <taxon>Marchantiophyta</taxon>
        <taxon>Marchantiopsida</taxon>
        <taxon>Marchantiidae</taxon>
        <taxon>Marchantiales</taxon>
        <taxon>Ricciaceae</taxon>
        <taxon>Riccia</taxon>
    </lineage>
</organism>
<evidence type="ECO:0000256" key="1">
    <source>
        <dbReference type="SAM" id="MobiDB-lite"/>
    </source>
</evidence>
<sequence>MNTIPVGKLEYLTLGTETLRFIRRSGYRDLYQQNPCCVLKNPLALLLGKVRPSRWPNQGVEGASSNLESNDASQRNSRLTNEQSNQAVTVFLYQGSKSCWFVSSAAMPWPSGLGLECRRGPFSSVRVGPSLVLQFLKRSSSATTEPAYSEPPPIATRLLISRLL</sequence>
<dbReference type="EMBL" id="JBHFFA010000006">
    <property type="protein sequence ID" value="KAL2623441.1"/>
    <property type="molecule type" value="Genomic_DNA"/>
</dbReference>
<feature type="compositionally biased region" description="Polar residues" evidence="1">
    <location>
        <begin position="63"/>
        <end position="81"/>
    </location>
</feature>
<feature type="region of interest" description="Disordered" evidence="1">
    <location>
        <begin position="58"/>
        <end position="81"/>
    </location>
</feature>
<comment type="caution">
    <text evidence="2">The sequence shown here is derived from an EMBL/GenBank/DDBJ whole genome shotgun (WGS) entry which is preliminary data.</text>
</comment>
<keyword evidence="3" id="KW-1185">Reference proteome</keyword>
<dbReference type="AlphaFoldDB" id="A0ABD1Y9N1"/>
<gene>
    <name evidence="2" type="ORF">R1flu_003646</name>
</gene>
<dbReference type="Proteomes" id="UP001605036">
    <property type="component" value="Unassembled WGS sequence"/>
</dbReference>
<accession>A0ABD1Y9N1</accession>
<evidence type="ECO:0000313" key="2">
    <source>
        <dbReference type="EMBL" id="KAL2623441.1"/>
    </source>
</evidence>